<dbReference type="GO" id="GO:0005524">
    <property type="term" value="F:ATP binding"/>
    <property type="evidence" value="ECO:0007669"/>
    <property type="project" value="InterPro"/>
</dbReference>
<evidence type="ECO:0000313" key="5">
    <source>
        <dbReference type="EMBL" id="QNT69981.1"/>
    </source>
</evidence>
<sequence>MVLNETGSAEADGPRTIIIYLISHASGELVEMLARNTTAQIDGVEVERHLWKMVRNLGQVPEILARIGERRGFVIHSVADAEVRASLEEGCYRLGVPCLFALEPFVSQMAEYFDAPIRYRASAREVMDDEYFRRVEAMKFTLAHDDGLASDDLEDADVILVGVSRATKTPTCMYLASRGIKAANVPLVPDVPLPDGVFQAKAPLVVGLTINPDLLSRVRDSRLKRLREEGASDYADIEAVRREVTEARRLFVRRGWPLIDVSQRSIEQTASMIMQMLKKRGALTGSALDGEQAPDASSGR</sequence>
<evidence type="ECO:0000256" key="1">
    <source>
        <dbReference type="ARBA" id="ARBA00022527"/>
    </source>
</evidence>
<keyword evidence="1" id="KW-0723">Serine/threonine-protein kinase</keyword>
<reference evidence="5 6" key="1">
    <citation type="submission" date="2020-05" db="EMBL/GenBank/DDBJ databases">
        <title>Complete closed genome sequence of Defluviicoccus vanus.</title>
        <authorList>
            <person name="Bessarab I."/>
            <person name="Arumugam K."/>
            <person name="Maszenan A.M."/>
            <person name="Seviour R.J."/>
            <person name="Williams R.B."/>
        </authorList>
    </citation>
    <scope>NUCLEOTIDE SEQUENCE [LARGE SCALE GENOMIC DNA]</scope>
    <source>
        <strain evidence="5 6">Ben 114</strain>
    </source>
</reference>
<accession>A0A7H1N2P5</accession>
<keyword evidence="6" id="KW-1185">Reference proteome</keyword>
<dbReference type="PANTHER" id="PTHR31756">
    <property type="entry name" value="PYRUVATE, PHOSPHATE DIKINASE REGULATORY PROTEIN 1, CHLOROPLASTIC"/>
    <property type="match status" value="1"/>
</dbReference>
<keyword evidence="3" id="KW-0547">Nucleotide-binding</keyword>
<dbReference type="NCBIfam" id="NF003742">
    <property type="entry name" value="PRK05339.1"/>
    <property type="match status" value="1"/>
</dbReference>
<protein>
    <submittedName>
        <fullName evidence="5">Kinase/pyrophosphorylase</fullName>
    </submittedName>
</protein>
<organism evidence="5 6">
    <name type="scientific">Defluviicoccus vanus</name>
    <dbReference type="NCBI Taxonomy" id="111831"/>
    <lineage>
        <taxon>Bacteria</taxon>
        <taxon>Pseudomonadati</taxon>
        <taxon>Pseudomonadota</taxon>
        <taxon>Alphaproteobacteria</taxon>
        <taxon>Rhodospirillales</taxon>
        <taxon>Rhodospirillaceae</taxon>
        <taxon>Defluviicoccus</taxon>
    </lineage>
</organism>
<name>A0A7H1N2P5_9PROT</name>
<keyword evidence="4 5" id="KW-0418">Kinase</keyword>
<dbReference type="Pfam" id="PF03618">
    <property type="entry name" value="Kinase-PPPase"/>
    <property type="match status" value="1"/>
</dbReference>
<evidence type="ECO:0000256" key="4">
    <source>
        <dbReference type="ARBA" id="ARBA00022777"/>
    </source>
</evidence>
<evidence type="ECO:0000256" key="3">
    <source>
        <dbReference type="ARBA" id="ARBA00022741"/>
    </source>
</evidence>
<dbReference type="InterPro" id="IPR005177">
    <property type="entry name" value="Kinase-pyrophosphorylase"/>
</dbReference>
<evidence type="ECO:0000313" key="6">
    <source>
        <dbReference type="Proteomes" id="UP000516369"/>
    </source>
</evidence>
<dbReference type="GO" id="GO:0004674">
    <property type="term" value="F:protein serine/threonine kinase activity"/>
    <property type="evidence" value="ECO:0007669"/>
    <property type="project" value="UniProtKB-KW"/>
</dbReference>
<dbReference type="EMBL" id="CP053923">
    <property type="protein sequence ID" value="QNT69981.1"/>
    <property type="molecule type" value="Genomic_DNA"/>
</dbReference>
<dbReference type="AlphaFoldDB" id="A0A7H1N2P5"/>
<gene>
    <name evidence="5" type="ORF">HQ394_12375</name>
</gene>
<dbReference type="Proteomes" id="UP000516369">
    <property type="component" value="Chromosome"/>
</dbReference>
<dbReference type="KEGG" id="dvn:HQ394_12375"/>
<proteinExistence type="predicted"/>
<evidence type="ECO:0000256" key="2">
    <source>
        <dbReference type="ARBA" id="ARBA00022679"/>
    </source>
</evidence>
<dbReference type="PANTHER" id="PTHR31756:SF3">
    <property type="entry name" value="PYRUVATE, PHOSPHATE DIKINASE REGULATORY PROTEIN 1, CHLOROPLASTIC"/>
    <property type="match status" value="1"/>
</dbReference>
<keyword evidence="2" id="KW-0808">Transferase</keyword>